<evidence type="ECO:0000313" key="1">
    <source>
        <dbReference type="Proteomes" id="UP000504637"/>
    </source>
</evidence>
<protein>
    <submittedName>
        <fullName evidence="2">Uncharacterized protein</fullName>
    </submittedName>
</protein>
<dbReference type="GeneID" id="54357086"/>
<reference evidence="2" key="1">
    <citation type="submission" date="2020-01" db="EMBL/GenBank/DDBJ databases">
        <authorList>
            <consortium name="DOE Joint Genome Institute"/>
            <person name="Haridas S."/>
            <person name="Albert R."/>
            <person name="Binder M."/>
            <person name="Bloem J."/>
            <person name="Labutti K."/>
            <person name="Salamov A."/>
            <person name="Andreopoulos B."/>
            <person name="Baker S.E."/>
            <person name="Barry K."/>
            <person name="Bills G."/>
            <person name="Bluhm B.H."/>
            <person name="Cannon C."/>
            <person name="Castanera R."/>
            <person name="Culley D.E."/>
            <person name="Daum C."/>
            <person name="Ezra D."/>
            <person name="Gonzalez J.B."/>
            <person name="Henrissat B."/>
            <person name="Kuo A."/>
            <person name="Liang C."/>
            <person name="Lipzen A."/>
            <person name="Lutzoni F."/>
            <person name="Magnuson J."/>
            <person name="Mondo S."/>
            <person name="Nolan M."/>
            <person name="Ohm R."/>
            <person name="Pangilinan J."/>
            <person name="Park H.-J."/>
            <person name="Ramirez L."/>
            <person name="Alfaro M."/>
            <person name="Sun H."/>
            <person name="Tritt A."/>
            <person name="Yoshinaga Y."/>
            <person name="Zwiers L.-H."/>
            <person name="Turgeon B.G."/>
            <person name="Goodwin S.B."/>
            <person name="Spatafora J.W."/>
            <person name="Crous P.W."/>
            <person name="Grigoriev I.V."/>
        </authorList>
    </citation>
    <scope>NUCLEOTIDE SEQUENCE</scope>
    <source>
        <strain evidence="2">CBS 342.82</strain>
    </source>
</reference>
<dbReference type="AlphaFoldDB" id="A0A6J3MF56"/>
<dbReference type="RefSeq" id="XP_033462538.1">
    <property type="nucleotide sequence ID" value="XM_033599287.1"/>
</dbReference>
<name>A0A6J3MF56_9PEZI</name>
<reference evidence="2" key="2">
    <citation type="submission" date="2020-04" db="EMBL/GenBank/DDBJ databases">
        <authorList>
            <consortium name="NCBI Genome Project"/>
        </authorList>
    </citation>
    <scope>NUCLEOTIDE SEQUENCE</scope>
    <source>
        <strain evidence="2">CBS 342.82</strain>
    </source>
</reference>
<keyword evidence="1" id="KW-1185">Reference proteome</keyword>
<proteinExistence type="predicted"/>
<accession>A0A6J3MF56</accession>
<sequence>MTTNPSTRPSTHLILSTTSVLLRSLRNVLACLVRLVRPIFRGPSFSASTALIIRRPSPDKTERQIHCYHRSPCRLPPPEHRLDRTPFLICLPSEITHTPLLPIFTAGTSLRRRKT</sequence>
<gene>
    <name evidence="2" type="ORF">K489DRAFT_159492</name>
</gene>
<dbReference type="Proteomes" id="UP000504637">
    <property type="component" value="Unplaced"/>
</dbReference>
<organism evidence="2">
    <name type="scientific">Dissoconium aciculare CBS 342.82</name>
    <dbReference type="NCBI Taxonomy" id="1314786"/>
    <lineage>
        <taxon>Eukaryota</taxon>
        <taxon>Fungi</taxon>
        <taxon>Dikarya</taxon>
        <taxon>Ascomycota</taxon>
        <taxon>Pezizomycotina</taxon>
        <taxon>Dothideomycetes</taxon>
        <taxon>Dothideomycetidae</taxon>
        <taxon>Mycosphaerellales</taxon>
        <taxon>Dissoconiaceae</taxon>
        <taxon>Dissoconium</taxon>
    </lineage>
</organism>
<evidence type="ECO:0000313" key="2">
    <source>
        <dbReference type="RefSeq" id="XP_033462538.1"/>
    </source>
</evidence>
<reference evidence="2" key="3">
    <citation type="submission" date="2025-08" db="UniProtKB">
        <authorList>
            <consortium name="RefSeq"/>
        </authorList>
    </citation>
    <scope>IDENTIFICATION</scope>
    <source>
        <strain evidence="2">CBS 342.82</strain>
    </source>
</reference>